<evidence type="ECO:0000313" key="2">
    <source>
        <dbReference type="Proteomes" id="UP000663419"/>
    </source>
</evidence>
<protein>
    <submittedName>
        <fullName evidence="1">Uncharacterized protein</fullName>
    </submittedName>
</protein>
<dbReference type="EMBL" id="CP069103">
    <property type="protein sequence ID" value="QSS50726.1"/>
    <property type="molecule type" value="Genomic_DNA"/>
</dbReference>
<dbReference type="Proteomes" id="UP000663419">
    <property type="component" value="Chromosome 2"/>
</dbReference>
<sequence length="59" mass="6601">MICTTLILISSLDIIARYHRYISSLAAPVAEWVMRPPGSALAWGPKARGFKICRGQHYI</sequence>
<dbReference type="AlphaFoldDB" id="A0A8A1L9U2"/>
<name>A0A8A1L9U2_AJEC8</name>
<evidence type="ECO:0000313" key="1">
    <source>
        <dbReference type="EMBL" id="QSS50726.1"/>
    </source>
</evidence>
<proteinExistence type="predicted"/>
<dbReference type="VEuPathDB" id="FungiDB:I7I53_05838"/>
<reference evidence="1" key="1">
    <citation type="submission" date="2021-01" db="EMBL/GenBank/DDBJ databases">
        <title>Chromosome-level genome assembly of a human fungal pathogen reveals clustering of transcriptionally co-regulated genes.</title>
        <authorList>
            <person name="Voorhies M."/>
            <person name="Cohen S."/>
            <person name="Shea T.P."/>
            <person name="Petrus S."/>
            <person name="Munoz J.F."/>
            <person name="Poplawski S."/>
            <person name="Goldman W.E."/>
            <person name="Michael T."/>
            <person name="Cuomo C.A."/>
            <person name="Sil A."/>
            <person name="Beyhan S."/>
        </authorList>
    </citation>
    <scope>NUCLEOTIDE SEQUENCE</scope>
    <source>
        <strain evidence="1">H88</strain>
    </source>
</reference>
<accession>A0A8A1L9U2</accession>
<organism evidence="1 2">
    <name type="scientific">Ajellomyces capsulatus (strain H88)</name>
    <name type="common">Darling's disease fungus</name>
    <name type="synonym">Histoplasma capsulatum</name>
    <dbReference type="NCBI Taxonomy" id="544711"/>
    <lineage>
        <taxon>Eukaryota</taxon>
        <taxon>Fungi</taxon>
        <taxon>Dikarya</taxon>
        <taxon>Ascomycota</taxon>
        <taxon>Pezizomycotina</taxon>
        <taxon>Eurotiomycetes</taxon>
        <taxon>Eurotiomycetidae</taxon>
        <taxon>Onygenales</taxon>
        <taxon>Ajellomycetaceae</taxon>
        <taxon>Histoplasma</taxon>
    </lineage>
</organism>
<gene>
    <name evidence="1" type="ORF">I7I53_05838</name>
</gene>